<organism evidence="1 2">
    <name type="scientific">Arthrobacter phage Gordon</name>
    <dbReference type="NCBI Taxonomy" id="1772298"/>
    <lineage>
        <taxon>Viruses</taxon>
        <taxon>Duplodnaviria</taxon>
        <taxon>Heunggongvirae</taxon>
        <taxon>Uroviricota</taxon>
        <taxon>Caudoviricetes</taxon>
        <taxon>Gordonvirus</taxon>
        <taxon>Gordonvirus gordon</taxon>
    </lineage>
</organism>
<dbReference type="KEGG" id="vg:40079421"/>
<reference evidence="1 2" key="1">
    <citation type="submission" date="2015-11" db="EMBL/GenBank/DDBJ databases">
        <authorList>
            <person name="Schneider V.M."/>
            <person name="Bradley K.W."/>
            <person name="Asai D.J."/>
            <person name="Bowman C.A."/>
            <person name="Russell D.A."/>
            <person name="Pope W.H."/>
            <person name="Jacobs-Sera D."/>
            <person name="Hendrix R.W."/>
            <person name="Hatfull G.F."/>
        </authorList>
    </citation>
    <scope>NUCLEOTIDE SEQUENCE [LARGE SCALE GENOMIC DNA]</scope>
</reference>
<accession>A0A0U4B2Z4</accession>
<name>A0A0U4B2Z4_9CAUD</name>
<dbReference type="RefSeq" id="YP_009603540.1">
    <property type="nucleotide sequence ID" value="NC_041952.1"/>
</dbReference>
<dbReference type="EMBL" id="KU160646">
    <property type="protein sequence ID" value="ALY09054.1"/>
    <property type="molecule type" value="Genomic_DNA"/>
</dbReference>
<sequence>MVSSIYGEEMKTALIPIVGMQEPPVVPDKLLIDQWQQDVLVDLLKRNINTLDEWKTMWRFIEAHFEVRKLEQKGWEIKDVYVFFGYKKDAAKYRSLHGIDPRDMVVARNHEMLVGRRARPIRLGQDSEWYWLNWDHLHSIEARYQMAIMENLYGSADAL</sequence>
<proteinExistence type="predicted"/>
<protein>
    <submittedName>
        <fullName evidence="1">Uncharacterized protein</fullName>
    </submittedName>
</protein>
<dbReference type="OrthoDB" id="31655at10239"/>
<gene>
    <name evidence="1" type="primary">79</name>
    <name evidence="1" type="ORF">GORDON_79</name>
</gene>
<keyword evidence="2" id="KW-1185">Reference proteome</keyword>
<evidence type="ECO:0000313" key="2">
    <source>
        <dbReference type="Proteomes" id="UP000226177"/>
    </source>
</evidence>
<dbReference type="GeneID" id="40079421"/>
<evidence type="ECO:0000313" key="1">
    <source>
        <dbReference type="EMBL" id="ALY09054.1"/>
    </source>
</evidence>
<dbReference type="Proteomes" id="UP000226177">
    <property type="component" value="Segment"/>
</dbReference>